<dbReference type="Proteomes" id="UP000607653">
    <property type="component" value="Unassembled WGS sequence"/>
</dbReference>
<dbReference type="AlphaFoldDB" id="A0A822YKL9"/>
<gene>
    <name evidence="1" type="ORF">HUJ06_011991</name>
</gene>
<sequence>MNICTGRNNTKASSKPSLSAILKLIMSGSNDDGLLPLKSPPYLLYVFLLTPCYWWRKVALAPEM</sequence>
<name>A0A822YKL9_NELNU</name>
<proteinExistence type="predicted"/>
<comment type="caution">
    <text evidence="1">The sequence shown here is derived from an EMBL/GenBank/DDBJ whole genome shotgun (WGS) entry which is preliminary data.</text>
</comment>
<accession>A0A822YKL9</accession>
<evidence type="ECO:0000313" key="1">
    <source>
        <dbReference type="EMBL" id="DAD33140.1"/>
    </source>
</evidence>
<protein>
    <submittedName>
        <fullName evidence="1">Uncharacterized protein</fullName>
    </submittedName>
</protein>
<keyword evidence="2" id="KW-1185">Reference proteome</keyword>
<organism evidence="1 2">
    <name type="scientific">Nelumbo nucifera</name>
    <name type="common">Sacred lotus</name>
    <dbReference type="NCBI Taxonomy" id="4432"/>
    <lineage>
        <taxon>Eukaryota</taxon>
        <taxon>Viridiplantae</taxon>
        <taxon>Streptophyta</taxon>
        <taxon>Embryophyta</taxon>
        <taxon>Tracheophyta</taxon>
        <taxon>Spermatophyta</taxon>
        <taxon>Magnoliopsida</taxon>
        <taxon>Proteales</taxon>
        <taxon>Nelumbonaceae</taxon>
        <taxon>Nelumbo</taxon>
    </lineage>
</organism>
<dbReference type="EMBL" id="DUZY01000003">
    <property type="protein sequence ID" value="DAD33140.1"/>
    <property type="molecule type" value="Genomic_DNA"/>
</dbReference>
<reference evidence="1 2" key="1">
    <citation type="journal article" date="2020" name="Mol. Biol. Evol.">
        <title>Distinct Expression and Methylation Patterns for Genes with Different Fates following a Single Whole-Genome Duplication in Flowering Plants.</title>
        <authorList>
            <person name="Shi T."/>
            <person name="Rahmani R.S."/>
            <person name="Gugger P.F."/>
            <person name="Wang M."/>
            <person name="Li H."/>
            <person name="Zhang Y."/>
            <person name="Li Z."/>
            <person name="Wang Q."/>
            <person name="Van de Peer Y."/>
            <person name="Marchal K."/>
            <person name="Chen J."/>
        </authorList>
    </citation>
    <scope>NUCLEOTIDE SEQUENCE [LARGE SCALE GENOMIC DNA]</scope>
    <source>
        <tissue evidence="1">Leaf</tissue>
    </source>
</reference>
<evidence type="ECO:0000313" key="2">
    <source>
        <dbReference type="Proteomes" id="UP000607653"/>
    </source>
</evidence>